<dbReference type="EMBL" id="JAEVFJ010000025">
    <property type="protein sequence ID" value="KAH8094748.1"/>
    <property type="molecule type" value="Genomic_DNA"/>
</dbReference>
<evidence type="ECO:0000313" key="3">
    <source>
        <dbReference type="Proteomes" id="UP000813824"/>
    </source>
</evidence>
<feature type="compositionally biased region" description="Polar residues" evidence="1">
    <location>
        <begin position="142"/>
        <end position="151"/>
    </location>
</feature>
<comment type="caution">
    <text evidence="2">The sequence shown here is derived from an EMBL/GenBank/DDBJ whole genome shotgun (WGS) entry which is preliminary data.</text>
</comment>
<evidence type="ECO:0000313" key="2">
    <source>
        <dbReference type="EMBL" id="KAH8094748.1"/>
    </source>
</evidence>
<proteinExistence type="predicted"/>
<sequence>MSPHLHRPRPILKRDPSPTKQTTAPLPFVTCGQIFSPHVHFPPTPGLTSTHTVYSPQTYDRAPILVSPNICEIPDRHQRRVQTSSSRGEHVKGSYFHPRAYEACEPEPADTSVSSSRPPLLMDDASPSSEEDEIITPPDHYPTSNVPWSSTKNVDEERPILSDVYVSSPVYTVHSTRREGNPWETTSDGKKRRPGLRRMANQPSVKRVKDYHPQFSPRLDEGCLGGF</sequence>
<gene>
    <name evidence="2" type="ORF">BXZ70DRAFT_896568</name>
</gene>
<feature type="region of interest" description="Disordered" evidence="1">
    <location>
        <begin position="177"/>
        <end position="227"/>
    </location>
</feature>
<feature type="region of interest" description="Disordered" evidence="1">
    <location>
        <begin position="105"/>
        <end position="151"/>
    </location>
</feature>
<feature type="compositionally biased region" description="Basic residues" evidence="1">
    <location>
        <begin position="1"/>
        <end position="11"/>
    </location>
</feature>
<protein>
    <submittedName>
        <fullName evidence="2">Uncharacterized protein</fullName>
    </submittedName>
</protein>
<accession>A0A8K0UKV8</accession>
<evidence type="ECO:0000256" key="1">
    <source>
        <dbReference type="SAM" id="MobiDB-lite"/>
    </source>
</evidence>
<reference evidence="2" key="1">
    <citation type="journal article" date="2021" name="New Phytol.">
        <title>Evolutionary innovations through gain and loss of genes in the ectomycorrhizal Boletales.</title>
        <authorList>
            <person name="Wu G."/>
            <person name="Miyauchi S."/>
            <person name="Morin E."/>
            <person name="Kuo A."/>
            <person name="Drula E."/>
            <person name="Varga T."/>
            <person name="Kohler A."/>
            <person name="Feng B."/>
            <person name="Cao Y."/>
            <person name="Lipzen A."/>
            <person name="Daum C."/>
            <person name="Hundley H."/>
            <person name="Pangilinan J."/>
            <person name="Johnson J."/>
            <person name="Barry K."/>
            <person name="LaButti K."/>
            <person name="Ng V."/>
            <person name="Ahrendt S."/>
            <person name="Min B."/>
            <person name="Choi I.G."/>
            <person name="Park H."/>
            <person name="Plett J.M."/>
            <person name="Magnuson J."/>
            <person name="Spatafora J.W."/>
            <person name="Nagy L.G."/>
            <person name="Henrissat B."/>
            <person name="Grigoriev I.V."/>
            <person name="Yang Z.L."/>
            <person name="Xu J."/>
            <person name="Martin F.M."/>
        </authorList>
    </citation>
    <scope>NUCLEOTIDE SEQUENCE</scope>
    <source>
        <strain evidence="2">KKN 215</strain>
    </source>
</reference>
<dbReference type="Proteomes" id="UP000813824">
    <property type="component" value="Unassembled WGS sequence"/>
</dbReference>
<keyword evidence="3" id="KW-1185">Reference proteome</keyword>
<name>A0A8K0UKV8_9AGAR</name>
<organism evidence="2 3">
    <name type="scientific">Cristinia sonorae</name>
    <dbReference type="NCBI Taxonomy" id="1940300"/>
    <lineage>
        <taxon>Eukaryota</taxon>
        <taxon>Fungi</taxon>
        <taxon>Dikarya</taxon>
        <taxon>Basidiomycota</taxon>
        <taxon>Agaricomycotina</taxon>
        <taxon>Agaricomycetes</taxon>
        <taxon>Agaricomycetidae</taxon>
        <taxon>Agaricales</taxon>
        <taxon>Pleurotineae</taxon>
        <taxon>Stephanosporaceae</taxon>
        <taxon>Cristinia</taxon>
    </lineage>
</organism>
<dbReference type="OrthoDB" id="3204502at2759"/>
<dbReference type="AlphaFoldDB" id="A0A8K0UKV8"/>
<feature type="region of interest" description="Disordered" evidence="1">
    <location>
        <begin position="1"/>
        <end position="24"/>
    </location>
</feature>